<evidence type="ECO:0000313" key="3">
    <source>
        <dbReference type="EMBL" id="CAF4483182.1"/>
    </source>
</evidence>
<feature type="compositionally biased region" description="Polar residues" evidence="1">
    <location>
        <begin position="49"/>
        <end position="62"/>
    </location>
</feature>
<reference evidence="3" key="1">
    <citation type="submission" date="2021-02" db="EMBL/GenBank/DDBJ databases">
        <authorList>
            <person name="Nowell W R."/>
        </authorList>
    </citation>
    <scope>NUCLEOTIDE SEQUENCE</scope>
</reference>
<evidence type="ECO:0000256" key="1">
    <source>
        <dbReference type="SAM" id="MobiDB-lite"/>
    </source>
</evidence>
<dbReference type="Proteomes" id="UP000663851">
    <property type="component" value="Unassembled WGS sequence"/>
</dbReference>
<evidence type="ECO:0000313" key="5">
    <source>
        <dbReference type="Proteomes" id="UP000663873"/>
    </source>
</evidence>
<comment type="caution">
    <text evidence="3">The sequence shown here is derived from an EMBL/GenBank/DDBJ whole genome shotgun (WGS) entry which is preliminary data.</text>
</comment>
<name>A0A820U854_9BILA</name>
<feature type="region of interest" description="Disordered" evidence="1">
    <location>
        <begin position="1"/>
        <end position="62"/>
    </location>
</feature>
<dbReference type="EMBL" id="CAJOBP010002174">
    <property type="protein sequence ID" value="CAF4338782.1"/>
    <property type="molecule type" value="Genomic_DNA"/>
</dbReference>
<dbReference type="EMBL" id="CAJOBO010003171">
    <property type="protein sequence ID" value="CAF4483182.1"/>
    <property type="molecule type" value="Genomic_DNA"/>
</dbReference>
<protein>
    <submittedName>
        <fullName evidence="3">Uncharacterized protein</fullName>
    </submittedName>
</protein>
<proteinExistence type="predicted"/>
<accession>A0A820U854</accession>
<keyword evidence="5" id="KW-1185">Reference proteome</keyword>
<dbReference type="AlphaFoldDB" id="A0A820U854"/>
<sequence>MGYFDNNASTRKHRSTKNKIPPRYILTPIPPSRQTQNPINKNIDPYSRNRITQNGGQSMSNDENISKRMAYRTNEHPMKNFQFEFNQLRTDLADAISKLVNRVETHQDKVERQFKNSSKKMNQTTLRRKYRRDGEIFPRTVEYNSQNLLDIYDAGDYGKFAPKVMKLLFSSTEMSQSIIYSNSVCAKSMLADPDRLTTISNDFC</sequence>
<gene>
    <name evidence="3" type="ORF">HFQ381_LOCUS26441</name>
    <name evidence="2" type="ORF">UJA718_LOCUS14993</name>
</gene>
<organism evidence="3 4">
    <name type="scientific">Rotaria socialis</name>
    <dbReference type="NCBI Taxonomy" id="392032"/>
    <lineage>
        <taxon>Eukaryota</taxon>
        <taxon>Metazoa</taxon>
        <taxon>Spiralia</taxon>
        <taxon>Gnathifera</taxon>
        <taxon>Rotifera</taxon>
        <taxon>Eurotatoria</taxon>
        <taxon>Bdelloidea</taxon>
        <taxon>Philodinida</taxon>
        <taxon>Philodinidae</taxon>
        <taxon>Rotaria</taxon>
    </lineage>
</organism>
<evidence type="ECO:0000313" key="2">
    <source>
        <dbReference type="EMBL" id="CAF4338782.1"/>
    </source>
</evidence>
<dbReference type="Proteomes" id="UP000663873">
    <property type="component" value="Unassembled WGS sequence"/>
</dbReference>
<evidence type="ECO:0000313" key="4">
    <source>
        <dbReference type="Proteomes" id="UP000663851"/>
    </source>
</evidence>